<evidence type="ECO:0000313" key="2">
    <source>
        <dbReference type="Proteomes" id="UP001203297"/>
    </source>
</evidence>
<dbReference type="Proteomes" id="UP001203297">
    <property type="component" value="Unassembled WGS sequence"/>
</dbReference>
<protein>
    <submittedName>
        <fullName evidence="1">Uncharacterized protein</fullName>
    </submittedName>
</protein>
<proteinExistence type="predicted"/>
<reference evidence="1" key="1">
    <citation type="journal article" date="2022" name="New Phytol.">
        <title>Evolutionary transition to the ectomycorrhizal habit in the genomes of a hyperdiverse lineage of mushroom-forming fungi.</title>
        <authorList>
            <person name="Looney B."/>
            <person name="Miyauchi S."/>
            <person name="Morin E."/>
            <person name="Drula E."/>
            <person name="Courty P.E."/>
            <person name="Kohler A."/>
            <person name="Kuo A."/>
            <person name="LaButti K."/>
            <person name="Pangilinan J."/>
            <person name="Lipzen A."/>
            <person name="Riley R."/>
            <person name="Andreopoulos W."/>
            <person name="He G."/>
            <person name="Johnson J."/>
            <person name="Nolan M."/>
            <person name="Tritt A."/>
            <person name="Barry K.W."/>
            <person name="Grigoriev I.V."/>
            <person name="Nagy L.G."/>
            <person name="Hibbett D."/>
            <person name="Henrissat B."/>
            <person name="Matheny P.B."/>
            <person name="Labbe J."/>
            <person name="Martin F.M."/>
        </authorList>
    </citation>
    <scope>NUCLEOTIDE SEQUENCE</scope>
    <source>
        <strain evidence="1">BPL690</strain>
    </source>
</reference>
<keyword evidence="2" id="KW-1185">Reference proteome</keyword>
<organism evidence="1 2">
    <name type="scientific">Multifurca ochricompacta</name>
    <dbReference type="NCBI Taxonomy" id="376703"/>
    <lineage>
        <taxon>Eukaryota</taxon>
        <taxon>Fungi</taxon>
        <taxon>Dikarya</taxon>
        <taxon>Basidiomycota</taxon>
        <taxon>Agaricomycotina</taxon>
        <taxon>Agaricomycetes</taxon>
        <taxon>Russulales</taxon>
        <taxon>Russulaceae</taxon>
        <taxon>Multifurca</taxon>
    </lineage>
</organism>
<evidence type="ECO:0000313" key="1">
    <source>
        <dbReference type="EMBL" id="KAI0293170.1"/>
    </source>
</evidence>
<gene>
    <name evidence="1" type="ORF">B0F90DRAFT_1822283</name>
</gene>
<accession>A0AAD4QIS1</accession>
<comment type="caution">
    <text evidence="1">The sequence shown here is derived from an EMBL/GenBank/DDBJ whole genome shotgun (WGS) entry which is preliminary data.</text>
</comment>
<name>A0AAD4QIS1_9AGAM</name>
<sequence length="153" mass="17594">MTLDPVPSGQSRREELSLIGSQFWFLLWTQPRPSHRAHARYWVVDARYAVSHKLVLVVLYETLIVDLALHWDALLISIYLSWHLYEVLVRPPPRSQLPFYPFYARLIAPTPSGALVPEGYSANIWGTAFPPFYTRATGLDSFMQYFLAVLVSI</sequence>
<dbReference type="EMBL" id="WTXG01000101">
    <property type="protein sequence ID" value="KAI0293170.1"/>
    <property type="molecule type" value="Genomic_DNA"/>
</dbReference>
<dbReference type="AlphaFoldDB" id="A0AAD4QIS1"/>